<proteinExistence type="predicted"/>
<dbReference type="SUPFAM" id="SSF53335">
    <property type="entry name" value="S-adenosyl-L-methionine-dependent methyltransferases"/>
    <property type="match status" value="1"/>
</dbReference>
<dbReference type="InterPro" id="IPR041497">
    <property type="entry name" value="Thump-like"/>
</dbReference>
<dbReference type="InterPro" id="IPR029063">
    <property type="entry name" value="SAM-dependent_MTases_sf"/>
</dbReference>
<evidence type="ECO:0000259" key="1">
    <source>
        <dbReference type="Pfam" id="PF18096"/>
    </source>
</evidence>
<dbReference type="RefSeq" id="WP_136141025.1">
    <property type="nucleotide sequence ID" value="NZ_CP039247.1"/>
</dbReference>
<dbReference type="Proteomes" id="UP000296352">
    <property type="component" value="Chromosome"/>
</dbReference>
<dbReference type="OrthoDB" id="9810570at2"/>
<dbReference type="AlphaFoldDB" id="A0A4P7QEZ5"/>
<evidence type="ECO:0000313" key="2">
    <source>
        <dbReference type="EMBL" id="QCB28262.1"/>
    </source>
</evidence>
<evidence type="ECO:0000313" key="3">
    <source>
        <dbReference type="Proteomes" id="UP000296352"/>
    </source>
</evidence>
<reference evidence="2 3" key="1">
    <citation type="submission" date="2019-04" db="EMBL/GenBank/DDBJ databases">
        <title>Corynebacterium endometrii sp. nov., isolated from the uterus of a cow with endometritis.</title>
        <authorList>
            <person name="Ballas P."/>
            <person name="Ruckert C."/>
            <person name="Wagener K."/>
            <person name="Drillich M."/>
            <person name="Kaempfer P."/>
            <person name="Busse H.-J."/>
            <person name="Ehling-Schulz M."/>
        </authorList>
    </citation>
    <scope>NUCLEOTIDE SEQUENCE [LARGE SCALE GENOMIC DNA]</scope>
    <source>
        <strain evidence="2 3">LMM-1653</strain>
    </source>
</reference>
<organism evidence="2 3">
    <name type="scientific">Corynebacterium endometrii</name>
    <dbReference type="NCBI Taxonomy" id="2488819"/>
    <lineage>
        <taxon>Bacteria</taxon>
        <taxon>Bacillati</taxon>
        <taxon>Actinomycetota</taxon>
        <taxon>Actinomycetes</taxon>
        <taxon>Mycobacteriales</taxon>
        <taxon>Corynebacteriaceae</taxon>
        <taxon>Corynebacterium</taxon>
    </lineage>
</organism>
<accession>A0A4P7QEZ5</accession>
<keyword evidence="3" id="KW-1185">Reference proteome</keyword>
<protein>
    <recommendedName>
        <fullName evidence="1">THUMP-like domain-containing protein</fullName>
    </recommendedName>
</protein>
<gene>
    <name evidence="2" type="ORF">CENDO_04865</name>
</gene>
<sequence length="384" mass="40791">MAYSVTELDYLSTHAREIDAVISQLGLSKKTQLQDASIAREHCGDYGRAVMELASARATGKVPSQWLADSESVQQATPLAVTEYRASLLARAGVELVHDVTCSIGTEGAALTRKNVTYLGSDLDGVRLRMARYNVPAGHFAQADALGPVSKDGVVVADPARRAGGSRITDPAKLMPPLPDLIDAYRGREMAIKCAPGLDFSHWEGLVSVVSLDGGVKEACVYTPGLAAAAGRLGRREAVIIRGGVLDYLDDSADDLPEAGALGRFIIDPDGAVVRAGLVRHYAAREGLWQIDPHIAYLTGNNIPAGTSGFELIEAVPVKKLKAALASHGAGRVEILVRGIDVDPDQLRKKLKLRGDKPMAVVMTRIGRNGVALICSERKWASAG</sequence>
<dbReference type="KEGG" id="cee:CENDO_04865"/>
<dbReference type="Gene3D" id="3.40.50.150">
    <property type="entry name" value="Vaccinia Virus protein VP39"/>
    <property type="match status" value="1"/>
</dbReference>
<name>A0A4P7QEZ5_9CORY</name>
<feature type="domain" description="THUMP-like" evidence="1">
    <location>
        <begin position="309"/>
        <end position="376"/>
    </location>
</feature>
<dbReference type="Pfam" id="PF18096">
    <property type="entry name" value="Thump_like"/>
    <property type="match status" value="1"/>
</dbReference>
<dbReference type="EMBL" id="CP039247">
    <property type="protein sequence ID" value="QCB28262.1"/>
    <property type="molecule type" value="Genomic_DNA"/>
</dbReference>